<dbReference type="AlphaFoldDB" id="A0A330L0A5"/>
<evidence type="ECO:0000313" key="3">
    <source>
        <dbReference type="Proteomes" id="UP000248168"/>
    </source>
</evidence>
<sequence>MAEHEFEKLLGGFAADTLTPEERRQLFTAAMQDQQLFNTLADEQALKELLTDPAVRRRLLQALHNATPVPADKPGSWLDWFRRPANLALAGGLATVVFAVVLGTKVYQDSLKQNAHSGAMEDTTPPQSTAPMPTPKETDAAGPTIAKKEMRTDKLALNKKAASSQIQEYRPADSAQELTPPRSPREKGGKQPTAPSTAPSALSEGAAASADRQLATGLPAPTPEPMIVPSPAQSAAPVADEQPISARALFYGEGVRADAGKMLRDNERAMKPLAESAPQAAPLQRKMEGLSQFSKAAGPATASTPLGLRYSFVVQNSDGQEQEVDAAAASRNPTPVQLTIESNQDGYIQVWRNVGAANTQLLLPLKASGHISMKIPAGQRQRLPLPAGSGTVIVRLSRVPFGPISRQEAALLNRRSPNLIQESVATPHPTGSQERATYVISQDPSPTAQIAVDILLAQQQ</sequence>
<feature type="region of interest" description="Disordered" evidence="1">
    <location>
        <begin position="114"/>
        <end position="240"/>
    </location>
</feature>
<accession>A0A330L0A5</accession>
<protein>
    <recommendedName>
        <fullName evidence="4">DUF4384 domain-containing protein</fullName>
    </recommendedName>
</protein>
<dbReference type="OrthoDB" id="9767948at2"/>
<proteinExistence type="predicted"/>
<dbReference type="Proteomes" id="UP000248168">
    <property type="component" value="Unassembled WGS sequence"/>
</dbReference>
<evidence type="ECO:0000256" key="1">
    <source>
        <dbReference type="SAM" id="MobiDB-lite"/>
    </source>
</evidence>
<feature type="compositionally biased region" description="Low complexity" evidence="1">
    <location>
        <begin position="229"/>
        <end position="239"/>
    </location>
</feature>
<organism evidence="2 3">
    <name type="scientific">Nitrospira lenta</name>
    <dbReference type="NCBI Taxonomy" id="1436998"/>
    <lineage>
        <taxon>Bacteria</taxon>
        <taxon>Pseudomonadati</taxon>
        <taxon>Nitrospirota</taxon>
        <taxon>Nitrospiria</taxon>
        <taxon>Nitrospirales</taxon>
        <taxon>Nitrospiraceae</taxon>
        <taxon>Nitrospira</taxon>
    </lineage>
</organism>
<feature type="compositionally biased region" description="Basic and acidic residues" evidence="1">
    <location>
        <begin position="146"/>
        <end position="156"/>
    </location>
</feature>
<evidence type="ECO:0008006" key="4">
    <source>
        <dbReference type="Google" id="ProtNLM"/>
    </source>
</evidence>
<dbReference type="EMBL" id="OUNR01000001">
    <property type="protein sequence ID" value="SPP63221.1"/>
    <property type="molecule type" value="Genomic_DNA"/>
</dbReference>
<evidence type="ECO:0000313" key="2">
    <source>
        <dbReference type="EMBL" id="SPP63221.1"/>
    </source>
</evidence>
<dbReference type="InParanoid" id="A0A330L0A5"/>
<gene>
    <name evidence="2" type="ORF">NITLEN_10307</name>
</gene>
<dbReference type="RefSeq" id="WP_121987786.1">
    <property type="nucleotide sequence ID" value="NZ_OUNR01000001.1"/>
</dbReference>
<reference evidence="3" key="1">
    <citation type="submission" date="2018-04" db="EMBL/GenBank/DDBJ databases">
        <authorList>
            <person name="Lucker S."/>
            <person name="Sakoula D."/>
        </authorList>
    </citation>
    <scope>NUCLEOTIDE SEQUENCE [LARGE SCALE GENOMIC DNA]</scope>
</reference>
<keyword evidence="3" id="KW-1185">Reference proteome</keyword>
<name>A0A330L0A5_9BACT</name>